<evidence type="ECO:0000313" key="3">
    <source>
        <dbReference type="Proteomes" id="UP000724686"/>
    </source>
</evidence>
<gene>
    <name evidence="2" type="ORF">JWG45_07350</name>
</gene>
<dbReference type="InterPro" id="IPR025484">
    <property type="entry name" value="DUF4376"/>
</dbReference>
<organism evidence="2 3">
    <name type="scientific">Leptospira ainlahdjerensis</name>
    <dbReference type="NCBI Taxonomy" id="2810033"/>
    <lineage>
        <taxon>Bacteria</taxon>
        <taxon>Pseudomonadati</taxon>
        <taxon>Spirochaetota</taxon>
        <taxon>Spirochaetia</taxon>
        <taxon>Leptospirales</taxon>
        <taxon>Leptospiraceae</taxon>
        <taxon>Leptospira</taxon>
    </lineage>
</organism>
<name>A0ABS2U9C6_9LEPT</name>
<sequence>MNYIIEKESKKVVWINSDPQRLTGKKVWNEFDSDRHEIVYALHYNPQIQETFKAVVTDGLAQEFQSKVVYDKITGHKRILQHWNDEMDSEKETEEKPLCDENGKILLHQAYTKSGWKLDLDRKKKESIEQVNQICSKKIVSGFHSNALGTLYQYESAREDQINLMESAFLESDVSYKCKNSSDENEFRIHTPEQIRKVLNDGSIRKRALLQKASELKSMIRNVVSIEELQEIDLESGWA</sequence>
<accession>A0ABS2U9C6</accession>
<dbReference type="Pfam" id="PF14301">
    <property type="entry name" value="DUF4376"/>
    <property type="match status" value="1"/>
</dbReference>
<dbReference type="RefSeq" id="WP_205279115.1">
    <property type="nucleotide sequence ID" value="NZ_JAFFPU010000029.1"/>
</dbReference>
<proteinExistence type="predicted"/>
<comment type="caution">
    <text evidence="2">The sequence shown here is derived from an EMBL/GenBank/DDBJ whole genome shotgun (WGS) entry which is preliminary data.</text>
</comment>
<evidence type="ECO:0000313" key="2">
    <source>
        <dbReference type="EMBL" id="MBM9576967.1"/>
    </source>
</evidence>
<protein>
    <recommendedName>
        <fullName evidence="1">DUF4376 domain-containing protein</fullName>
    </recommendedName>
</protein>
<feature type="domain" description="DUF4376" evidence="1">
    <location>
        <begin position="124"/>
        <end position="227"/>
    </location>
</feature>
<reference evidence="2 3" key="1">
    <citation type="submission" date="2021-02" db="EMBL/GenBank/DDBJ databases">
        <title>Leptospira ainlahdjerensis sp. nov., Leptospira ainazelensis sp. nov., Leptospira abararensis sp. nov. and Leptospira chreensis sp. nov., four new species isolated from water sources in Algeria.</title>
        <authorList>
            <person name="Amara Korba A."/>
            <person name="Kainiu M."/>
            <person name="Vincent A.T."/>
            <person name="Mariet J.-F."/>
            <person name="Veyrier F.J."/>
            <person name="Goarant C."/>
            <person name="Picardeau M."/>
        </authorList>
    </citation>
    <scope>NUCLEOTIDE SEQUENCE [LARGE SCALE GENOMIC DNA]</scope>
    <source>
        <strain evidence="2 3">201903070</strain>
    </source>
</reference>
<keyword evidence="3" id="KW-1185">Reference proteome</keyword>
<dbReference type="Proteomes" id="UP000724686">
    <property type="component" value="Unassembled WGS sequence"/>
</dbReference>
<dbReference type="EMBL" id="JAFFPU010000029">
    <property type="protein sequence ID" value="MBM9576967.1"/>
    <property type="molecule type" value="Genomic_DNA"/>
</dbReference>
<evidence type="ECO:0000259" key="1">
    <source>
        <dbReference type="Pfam" id="PF14301"/>
    </source>
</evidence>